<evidence type="ECO:0000256" key="2">
    <source>
        <dbReference type="SAM" id="SignalP"/>
    </source>
</evidence>
<feature type="domain" description="Xaa-Pro dipeptidyl-peptidase C-terminal" evidence="3">
    <location>
        <begin position="361"/>
        <end position="619"/>
    </location>
</feature>
<dbReference type="NCBIfam" id="TIGR00976">
    <property type="entry name" value="CocE_NonD"/>
    <property type="match status" value="1"/>
</dbReference>
<feature type="chain" id="PRO_5017455833" evidence="2">
    <location>
        <begin position="21"/>
        <end position="638"/>
    </location>
</feature>
<evidence type="ECO:0000256" key="1">
    <source>
        <dbReference type="ARBA" id="ARBA00022801"/>
    </source>
</evidence>
<accession>A0A386HT25</accession>
<keyword evidence="1 4" id="KW-0378">Hydrolase</keyword>
<dbReference type="SUPFAM" id="SSF49785">
    <property type="entry name" value="Galactose-binding domain-like"/>
    <property type="match status" value="1"/>
</dbReference>
<dbReference type="AlphaFoldDB" id="A0A386HT25"/>
<reference evidence="4 5" key="1">
    <citation type="submission" date="2018-09" db="EMBL/GenBank/DDBJ databases">
        <title>Arachidicoccus sp. nov., a bacterium isolated from soil.</title>
        <authorList>
            <person name="Weon H.-Y."/>
            <person name="Kwon S.-W."/>
            <person name="Lee S.A."/>
        </authorList>
    </citation>
    <scope>NUCLEOTIDE SEQUENCE [LARGE SCALE GENOMIC DNA]</scope>
    <source>
        <strain evidence="4 5">KIS59-12</strain>
    </source>
</reference>
<dbReference type="InterPro" id="IPR013736">
    <property type="entry name" value="Xaa-Pro_dipept_C"/>
</dbReference>
<feature type="signal peptide" evidence="2">
    <location>
        <begin position="1"/>
        <end position="20"/>
    </location>
</feature>
<dbReference type="OrthoDB" id="319764at2"/>
<dbReference type="SMART" id="SM00939">
    <property type="entry name" value="PepX_C"/>
    <property type="match status" value="1"/>
</dbReference>
<gene>
    <name evidence="4" type="ORF">D6B99_13965</name>
</gene>
<dbReference type="Gene3D" id="1.10.3020.10">
    <property type="entry name" value="alpha-amino acid ester hydrolase ( Helical cap domain)"/>
    <property type="match status" value="1"/>
</dbReference>
<dbReference type="Gene3D" id="2.60.120.260">
    <property type="entry name" value="Galactose-binding domain-like"/>
    <property type="match status" value="1"/>
</dbReference>
<dbReference type="PROSITE" id="PS51257">
    <property type="entry name" value="PROKAR_LIPOPROTEIN"/>
    <property type="match status" value="1"/>
</dbReference>
<dbReference type="KEGG" id="ark:D6B99_13965"/>
<organism evidence="4 5">
    <name type="scientific">Arachidicoccus soli</name>
    <dbReference type="NCBI Taxonomy" id="2341117"/>
    <lineage>
        <taxon>Bacteria</taxon>
        <taxon>Pseudomonadati</taxon>
        <taxon>Bacteroidota</taxon>
        <taxon>Chitinophagia</taxon>
        <taxon>Chitinophagales</taxon>
        <taxon>Chitinophagaceae</taxon>
        <taxon>Arachidicoccus</taxon>
    </lineage>
</organism>
<evidence type="ECO:0000313" key="5">
    <source>
        <dbReference type="Proteomes" id="UP000266118"/>
    </source>
</evidence>
<sequence>MKRLYCFLAILLCGCSVLQAQRNRDLPFDTSYARTHYNKYEFMIPMRDGIKLFTNVYVPKDTSKTYPMMMMRTCYSVAPYGTDKYPYLLGPSPEFMKEGFIFVYQDVRGKHHSEGNWTEITPFIVNKKGTQHDEASDTYDAVDWLVKNVPHNNGKVGVWGISYPGFFATNAALCGNPAIKVVSPQAPVTNWFLGDDTHHNGAFFLMDEFDFDYWFVNSTNGPNKDKMPPLNAKYSDSYQFFLKMKTVANVNKEYYHHLAPFFDTVLMHPNYDKWWQARDIRKFMNNVKPATMLVGGWYDAEDQWGTVNTYQSIEHKNPGNENILVMGPWYHGGWASMNMNHLGDIPFGFNTSRWFQKNVEFPFFMHYLKDAPMPNLPEALLYDVGLNRWNTFMHWPSRNIQPVKLYFGENNELSLTPPKTIKSSDEYISDPAKPVPYEGGIKADRGVTYMDADQRFASCRPDVLTFSTPVLDSSVTLAGATEANLFVSTSGTDADFIIKLIDVYPDTLSNYAIDGKEVAAGGYEALVRAEIMRGKYRNSFENPEAFVPNKPTLVKFHVPDILYTFKKGHRIMVQIQSTWFPLVDRNPQVFENIYTALPQDFKKATIKLYHQKNMPSSLETGILPLDKQQVFDVSKEKD</sequence>
<dbReference type="InterPro" id="IPR005674">
    <property type="entry name" value="CocE/Ser_esterase"/>
</dbReference>
<dbReference type="EMBL" id="CP032489">
    <property type="protein sequence ID" value="AYD48611.1"/>
    <property type="molecule type" value="Genomic_DNA"/>
</dbReference>
<keyword evidence="2" id="KW-0732">Signal</keyword>
<dbReference type="InterPro" id="IPR029058">
    <property type="entry name" value="AB_hydrolase_fold"/>
</dbReference>
<dbReference type="Pfam" id="PF08530">
    <property type="entry name" value="PepX_C"/>
    <property type="match status" value="1"/>
</dbReference>
<dbReference type="Pfam" id="PF02129">
    <property type="entry name" value="Peptidase_S15"/>
    <property type="match status" value="1"/>
</dbReference>
<dbReference type="Proteomes" id="UP000266118">
    <property type="component" value="Chromosome"/>
</dbReference>
<dbReference type="RefSeq" id="WP_119989519.1">
    <property type="nucleotide sequence ID" value="NZ_CP032489.1"/>
</dbReference>
<evidence type="ECO:0000259" key="3">
    <source>
        <dbReference type="SMART" id="SM00939"/>
    </source>
</evidence>
<name>A0A386HT25_9BACT</name>
<dbReference type="GO" id="GO:0008239">
    <property type="term" value="F:dipeptidyl-peptidase activity"/>
    <property type="evidence" value="ECO:0007669"/>
    <property type="project" value="InterPro"/>
</dbReference>
<evidence type="ECO:0000313" key="4">
    <source>
        <dbReference type="EMBL" id="AYD48611.1"/>
    </source>
</evidence>
<proteinExistence type="predicted"/>
<dbReference type="SUPFAM" id="SSF53474">
    <property type="entry name" value="alpha/beta-Hydrolases"/>
    <property type="match status" value="1"/>
</dbReference>
<dbReference type="InterPro" id="IPR000383">
    <property type="entry name" value="Xaa-Pro-like_dom"/>
</dbReference>
<dbReference type="InterPro" id="IPR008979">
    <property type="entry name" value="Galactose-bd-like_sf"/>
</dbReference>
<protein>
    <submittedName>
        <fullName evidence="4">CocE/NonD family hydrolase</fullName>
    </submittedName>
</protein>
<keyword evidence="5" id="KW-1185">Reference proteome</keyword>
<dbReference type="Gene3D" id="3.40.50.1820">
    <property type="entry name" value="alpha/beta hydrolase"/>
    <property type="match status" value="1"/>
</dbReference>